<dbReference type="Proteomes" id="UP000624325">
    <property type="component" value="Unassembled WGS sequence"/>
</dbReference>
<gene>
    <name evidence="2" type="ORF">Air01nite_38260</name>
</gene>
<dbReference type="Gene3D" id="3.40.50.150">
    <property type="entry name" value="Vaccinia Virus protein VP39"/>
    <property type="match status" value="1"/>
</dbReference>
<dbReference type="EMBL" id="BONC01000026">
    <property type="protein sequence ID" value="GIF57731.1"/>
    <property type="molecule type" value="Genomic_DNA"/>
</dbReference>
<evidence type="ECO:0000313" key="3">
    <source>
        <dbReference type="Proteomes" id="UP000624325"/>
    </source>
</evidence>
<evidence type="ECO:0000259" key="1">
    <source>
        <dbReference type="Pfam" id="PF08241"/>
    </source>
</evidence>
<keyword evidence="3" id="KW-1185">Reference proteome</keyword>
<dbReference type="RefSeq" id="WP_203704023.1">
    <property type="nucleotide sequence ID" value="NZ_BAAALU010000005.1"/>
</dbReference>
<dbReference type="InterPro" id="IPR013216">
    <property type="entry name" value="Methyltransf_11"/>
</dbReference>
<dbReference type="Pfam" id="PF08241">
    <property type="entry name" value="Methyltransf_11"/>
    <property type="match status" value="1"/>
</dbReference>
<sequence>MPGRHPTPFTAGLSVLGVLAPDDVAALLGERAAALDAEIAAAEQADSFDLVVCQAAFKNFASPVTALDEIHRVLRPGGVAVILDLNRGATAGDIRADVAAMRLNQVNSAVTRMTLTWLRRRAYAAADFARVAADSTFGGSAAHADGMTLEVRLTKAA</sequence>
<feature type="domain" description="Methyltransferase type 11" evidence="1">
    <location>
        <begin position="44"/>
        <end position="82"/>
    </location>
</feature>
<dbReference type="SUPFAM" id="SSF53335">
    <property type="entry name" value="S-adenosyl-L-methionine-dependent methyltransferases"/>
    <property type="match status" value="1"/>
</dbReference>
<dbReference type="InterPro" id="IPR029063">
    <property type="entry name" value="SAM-dependent_MTases_sf"/>
</dbReference>
<accession>A0ABQ4C5N5</accession>
<reference evidence="2 3" key="1">
    <citation type="submission" date="2021-01" db="EMBL/GenBank/DDBJ databases">
        <title>Whole genome shotgun sequence of Asanoa iriomotensis NBRC 100142.</title>
        <authorList>
            <person name="Komaki H."/>
            <person name="Tamura T."/>
        </authorList>
    </citation>
    <scope>NUCLEOTIDE SEQUENCE [LARGE SCALE GENOMIC DNA]</scope>
    <source>
        <strain evidence="2 3">NBRC 100142</strain>
    </source>
</reference>
<protein>
    <recommendedName>
        <fullName evidence="1">Methyltransferase type 11 domain-containing protein</fullName>
    </recommendedName>
</protein>
<organism evidence="2 3">
    <name type="scientific">Asanoa iriomotensis</name>
    <dbReference type="NCBI Taxonomy" id="234613"/>
    <lineage>
        <taxon>Bacteria</taxon>
        <taxon>Bacillati</taxon>
        <taxon>Actinomycetota</taxon>
        <taxon>Actinomycetes</taxon>
        <taxon>Micromonosporales</taxon>
        <taxon>Micromonosporaceae</taxon>
        <taxon>Asanoa</taxon>
    </lineage>
</organism>
<comment type="caution">
    <text evidence="2">The sequence shown here is derived from an EMBL/GenBank/DDBJ whole genome shotgun (WGS) entry which is preliminary data.</text>
</comment>
<evidence type="ECO:0000313" key="2">
    <source>
        <dbReference type="EMBL" id="GIF57731.1"/>
    </source>
</evidence>
<name>A0ABQ4C5N5_9ACTN</name>
<proteinExistence type="predicted"/>